<evidence type="ECO:0000313" key="1">
    <source>
        <dbReference type="EMBL" id="VEV98233.1"/>
    </source>
</evidence>
<sequence>MRHMLEASRCCGSDEIRIRKTGNGLNITWLASAGLFIDSNSSLAHAGLFIALVSDEAGRKWPDGQPIGRMPGDSHEIENH</sequence>
<dbReference type="AlphaFoldDB" id="A0A653E6R9"/>
<accession>A0A653E6R9</accession>
<proteinExistence type="predicted"/>
<organism evidence="1">
    <name type="scientific">Pseudomonas marincola</name>
    <dbReference type="NCBI Taxonomy" id="437900"/>
    <lineage>
        <taxon>Bacteria</taxon>
        <taxon>Pseudomonadati</taxon>
        <taxon>Pseudomonadota</taxon>
        <taxon>Gammaproteobacteria</taxon>
        <taxon>Pseudomonadales</taxon>
        <taxon>Pseudomonadaceae</taxon>
        <taxon>Pseudomonas</taxon>
    </lineage>
</organism>
<dbReference type="EMBL" id="LR215729">
    <property type="protein sequence ID" value="VEV98233.1"/>
    <property type="molecule type" value="Genomic_DNA"/>
</dbReference>
<name>A0A653E6R9_9PSED</name>
<protein>
    <submittedName>
        <fullName evidence="1">Uncharacterized protein</fullName>
    </submittedName>
</protein>
<gene>
    <name evidence="1" type="ORF">PMYSY11_3189</name>
</gene>
<reference evidence="1" key="1">
    <citation type="submission" date="2019-02" db="EMBL/GenBank/DDBJ databases">
        <authorList>
            <consortium name="Genoscope - CEA"/>
            <person name="William W."/>
        </authorList>
    </citation>
    <scope>NUCLEOTIDE SEQUENCE [LARGE SCALE GENOMIC DNA]</scope>
    <source>
        <strain evidence="1">YSy11</strain>
    </source>
</reference>